<feature type="transmembrane region" description="Helical" evidence="5">
    <location>
        <begin position="29"/>
        <end position="49"/>
    </location>
</feature>
<dbReference type="PROSITE" id="PS50801">
    <property type="entry name" value="STAS"/>
    <property type="match status" value="1"/>
</dbReference>
<evidence type="ECO:0000256" key="2">
    <source>
        <dbReference type="ARBA" id="ARBA00022692"/>
    </source>
</evidence>
<dbReference type="InterPro" id="IPR052706">
    <property type="entry name" value="Membrane-Transporter-like"/>
</dbReference>
<evidence type="ECO:0000256" key="1">
    <source>
        <dbReference type="ARBA" id="ARBA00004141"/>
    </source>
</evidence>
<name>A0A6G2BIG8_9ACTN</name>
<sequence length="500" mass="51668">MSADTPAVLRLRPSRPEWLSSAKVFRTEVLAGLVVALALIPEAISFSIIAGVDPAVGLFASFTMAVVISIVGGRKAMISAATGAVALVIAPLNHEHGLGHLIAAVILGGLMQIALGALGVAKLMRFVPRSVMVGFVNALAILIFMAQVPEITDVPWAVYPLVTGGLALMVLFPKVTTVVPAPLVSIVVLTAITIAAGIAVPTVGDKGELPSSLPTPGLPDVPFTVETLTTIAPYALALALVGLMESLMTAKLVDDITDTHSGKTRESIGQGIANVVTGLFGGMGGCAMIGQTMINVKTSGARTRLSTFLAGVFLLILVVTLGPVVSTIPMAALVAVMILVSFATFDWHSIAPKTLRRMPVGETAVMAVTVAVVVATHNLAIGVVVGVVTAMVIFAKRVAHLAEVSAVVDPDGTQAVYAVTGELFFASSNDLVYQFDYAGDPDDVVIDLSDAHIWDASSVAALDAIETKYAARGKKVTIVGLNKPSAAIHERLAGQLADSH</sequence>
<feature type="transmembrane region" description="Helical" evidence="5">
    <location>
        <begin position="331"/>
        <end position="351"/>
    </location>
</feature>
<keyword evidence="4 5" id="KW-0472">Membrane</keyword>
<feature type="domain" description="STAS" evidence="6">
    <location>
        <begin position="416"/>
        <end position="492"/>
    </location>
</feature>
<dbReference type="Pfam" id="PF00916">
    <property type="entry name" value="Sulfate_transp"/>
    <property type="match status" value="2"/>
</dbReference>
<feature type="transmembrane region" description="Helical" evidence="5">
    <location>
        <begin position="184"/>
        <end position="203"/>
    </location>
</feature>
<dbReference type="RefSeq" id="WP_155072493.1">
    <property type="nucleotide sequence ID" value="NZ_WIXO01000001.1"/>
</dbReference>
<dbReference type="EMBL" id="WIXO01000001">
    <property type="protein sequence ID" value="MTE21853.1"/>
    <property type="molecule type" value="Genomic_DNA"/>
</dbReference>
<feature type="transmembrane region" description="Helical" evidence="5">
    <location>
        <begin position="305"/>
        <end position="325"/>
    </location>
</feature>
<evidence type="ECO:0000256" key="4">
    <source>
        <dbReference type="ARBA" id="ARBA00023136"/>
    </source>
</evidence>
<keyword evidence="8" id="KW-1185">Reference proteome</keyword>
<evidence type="ECO:0000313" key="8">
    <source>
        <dbReference type="Proteomes" id="UP000473014"/>
    </source>
</evidence>
<dbReference type="AlphaFoldDB" id="A0A6G2BIG8"/>
<dbReference type="Pfam" id="PF01740">
    <property type="entry name" value="STAS"/>
    <property type="match status" value="1"/>
</dbReference>
<dbReference type="CDD" id="cd07042">
    <property type="entry name" value="STAS_SulP_like_sulfate_transporter"/>
    <property type="match status" value="1"/>
</dbReference>
<feature type="transmembrane region" description="Helical" evidence="5">
    <location>
        <begin position="98"/>
        <end position="118"/>
    </location>
</feature>
<evidence type="ECO:0000256" key="5">
    <source>
        <dbReference type="SAM" id="Phobius"/>
    </source>
</evidence>
<dbReference type="SUPFAM" id="SSF52091">
    <property type="entry name" value="SpoIIaa-like"/>
    <property type="match status" value="1"/>
</dbReference>
<keyword evidence="3 5" id="KW-1133">Transmembrane helix</keyword>
<feature type="transmembrane region" description="Helical" evidence="5">
    <location>
        <begin position="363"/>
        <end position="395"/>
    </location>
</feature>
<dbReference type="InterPro" id="IPR011547">
    <property type="entry name" value="SLC26A/SulP_dom"/>
</dbReference>
<comment type="caution">
    <text evidence="7">The sequence shown here is derived from an EMBL/GenBank/DDBJ whole genome shotgun (WGS) entry which is preliminary data.</text>
</comment>
<protein>
    <submittedName>
        <fullName evidence="7">STAS domain-containing protein</fullName>
    </submittedName>
</protein>
<gene>
    <name evidence="7" type="ORF">F0L17_22600</name>
</gene>
<evidence type="ECO:0000256" key="3">
    <source>
        <dbReference type="ARBA" id="ARBA00022989"/>
    </source>
</evidence>
<proteinExistence type="predicted"/>
<evidence type="ECO:0000259" key="6">
    <source>
        <dbReference type="PROSITE" id="PS50801"/>
    </source>
</evidence>
<dbReference type="InterPro" id="IPR002645">
    <property type="entry name" value="STAS_dom"/>
</dbReference>
<comment type="subcellular location">
    <subcellularLocation>
        <location evidence="1">Membrane</location>
        <topology evidence="1">Multi-pass membrane protein</topology>
    </subcellularLocation>
</comment>
<accession>A0A6G2BIG8</accession>
<reference evidence="7 8" key="1">
    <citation type="submission" date="2019-11" db="EMBL/GenBank/DDBJ databases">
        <authorList>
            <person name="Yuan L."/>
        </authorList>
    </citation>
    <scope>NUCLEOTIDE SEQUENCE [LARGE SCALE GENOMIC DNA]</scope>
    <source>
        <strain evidence="7 8">TRM43335</strain>
    </source>
</reference>
<feature type="transmembrane region" description="Helical" evidence="5">
    <location>
        <begin position="223"/>
        <end position="243"/>
    </location>
</feature>
<dbReference type="Proteomes" id="UP000473014">
    <property type="component" value="Unassembled WGS sequence"/>
</dbReference>
<feature type="transmembrane region" description="Helical" evidence="5">
    <location>
        <begin position="55"/>
        <end position="71"/>
    </location>
</feature>
<dbReference type="PANTHER" id="PTHR43310">
    <property type="entry name" value="SULFATE TRANSPORTER YBAR-RELATED"/>
    <property type="match status" value="1"/>
</dbReference>
<dbReference type="OrthoDB" id="9771198at2"/>
<evidence type="ECO:0000313" key="7">
    <source>
        <dbReference type="EMBL" id="MTE21853.1"/>
    </source>
</evidence>
<dbReference type="Gene3D" id="3.30.750.24">
    <property type="entry name" value="STAS domain"/>
    <property type="match status" value="1"/>
</dbReference>
<dbReference type="GO" id="GO:0016020">
    <property type="term" value="C:membrane"/>
    <property type="evidence" value="ECO:0007669"/>
    <property type="project" value="UniProtKB-SubCell"/>
</dbReference>
<dbReference type="InterPro" id="IPR036513">
    <property type="entry name" value="STAS_dom_sf"/>
</dbReference>
<dbReference type="PANTHER" id="PTHR43310:SF1">
    <property type="entry name" value="SULFATE TRANSPORTER YBAR-RELATED"/>
    <property type="match status" value="1"/>
</dbReference>
<keyword evidence="2 5" id="KW-0812">Transmembrane</keyword>
<feature type="transmembrane region" description="Helical" evidence="5">
    <location>
        <begin position="130"/>
        <end position="148"/>
    </location>
</feature>
<feature type="transmembrane region" description="Helical" evidence="5">
    <location>
        <begin position="154"/>
        <end position="172"/>
    </location>
</feature>
<organism evidence="7 8">
    <name type="scientific">Streptomyces taklimakanensis</name>
    <dbReference type="NCBI Taxonomy" id="2569853"/>
    <lineage>
        <taxon>Bacteria</taxon>
        <taxon>Bacillati</taxon>
        <taxon>Actinomycetota</taxon>
        <taxon>Actinomycetes</taxon>
        <taxon>Kitasatosporales</taxon>
        <taxon>Streptomycetaceae</taxon>
        <taxon>Streptomyces</taxon>
    </lineage>
</organism>